<name>A0AAV7VK85_PLEWA</name>
<dbReference type="EMBL" id="JANPWB010000003">
    <property type="protein sequence ID" value="KAJ1201727.1"/>
    <property type="molecule type" value="Genomic_DNA"/>
</dbReference>
<dbReference type="AlphaFoldDB" id="A0AAV7VK85"/>
<evidence type="ECO:0000313" key="1">
    <source>
        <dbReference type="EMBL" id="KAJ1201727.1"/>
    </source>
</evidence>
<proteinExistence type="predicted"/>
<protein>
    <submittedName>
        <fullName evidence="1">Uncharacterized protein</fullName>
    </submittedName>
</protein>
<comment type="caution">
    <text evidence="1">The sequence shown here is derived from an EMBL/GenBank/DDBJ whole genome shotgun (WGS) entry which is preliminary data.</text>
</comment>
<sequence length="95" mass="10995">MWRSQSLSANHRLQWVTRGANGRKARDRRAEAFASRFTGRAERSFERSALPPLSSEERVSLQLVFLRRARPAQTRRYGNLSLLREAPFFSPSAVY</sequence>
<evidence type="ECO:0000313" key="2">
    <source>
        <dbReference type="Proteomes" id="UP001066276"/>
    </source>
</evidence>
<gene>
    <name evidence="1" type="ORF">NDU88_005533</name>
</gene>
<reference evidence="1" key="1">
    <citation type="journal article" date="2022" name="bioRxiv">
        <title>Sequencing and chromosome-scale assembly of the giantPleurodeles waltlgenome.</title>
        <authorList>
            <person name="Brown T."/>
            <person name="Elewa A."/>
            <person name="Iarovenko S."/>
            <person name="Subramanian E."/>
            <person name="Araus A.J."/>
            <person name="Petzold A."/>
            <person name="Susuki M."/>
            <person name="Suzuki K.-i.T."/>
            <person name="Hayashi T."/>
            <person name="Toyoda A."/>
            <person name="Oliveira C."/>
            <person name="Osipova E."/>
            <person name="Leigh N.D."/>
            <person name="Simon A."/>
            <person name="Yun M.H."/>
        </authorList>
    </citation>
    <scope>NUCLEOTIDE SEQUENCE</scope>
    <source>
        <strain evidence="1">20211129_DDA</strain>
        <tissue evidence="1">Liver</tissue>
    </source>
</reference>
<accession>A0AAV7VK85</accession>
<dbReference type="Proteomes" id="UP001066276">
    <property type="component" value="Chromosome 2_1"/>
</dbReference>
<keyword evidence="2" id="KW-1185">Reference proteome</keyword>
<organism evidence="1 2">
    <name type="scientific">Pleurodeles waltl</name>
    <name type="common">Iberian ribbed newt</name>
    <dbReference type="NCBI Taxonomy" id="8319"/>
    <lineage>
        <taxon>Eukaryota</taxon>
        <taxon>Metazoa</taxon>
        <taxon>Chordata</taxon>
        <taxon>Craniata</taxon>
        <taxon>Vertebrata</taxon>
        <taxon>Euteleostomi</taxon>
        <taxon>Amphibia</taxon>
        <taxon>Batrachia</taxon>
        <taxon>Caudata</taxon>
        <taxon>Salamandroidea</taxon>
        <taxon>Salamandridae</taxon>
        <taxon>Pleurodelinae</taxon>
        <taxon>Pleurodeles</taxon>
    </lineage>
</organism>